<protein>
    <recommendedName>
        <fullName evidence="5">3,4-dihydroxy-2-butanone 4-phosphate synthase</fullName>
        <ecNumber evidence="4">4.1.99.12</ecNumber>
    </recommendedName>
</protein>
<evidence type="ECO:0000256" key="2">
    <source>
        <dbReference type="ARBA" id="ARBA00004904"/>
    </source>
</evidence>
<keyword evidence="14" id="KW-1185">Reference proteome</keyword>
<dbReference type="GO" id="GO:0005829">
    <property type="term" value="C:cytosol"/>
    <property type="evidence" value="ECO:0007669"/>
    <property type="project" value="TreeGrafter"/>
</dbReference>
<evidence type="ECO:0000256" key="4">
    <source>
        <dbReference type="ARBA" id="ARBA00012153"/>
    </source>
</evidence>
<dbReference type="Pfam" id="PF00926">
    <property type="entry name" value="DHBP_synthase"/>
    <property type="match status" value="1"/>
</dbReference>
<dbReference type="AlphaFoldDB" id="A0AAD5UI68"/>
<organism evidence="13 14">
    <name type="scientific">Boothiomyces macroporosus</name>
    <dbReference type="NCBI Taxonomy" id="261099"/>
    <lineage>
        <taxon>Eukaryota</taxon>
        <taxon>Fungi</taxon>
        <taxon>Fungi incertae sedis</taxon>
        <taxon>Chytridiomycota</taxon>
        <taxon>Chytridiomycota incertae sedis</taxon>
        <taxon>Chytridiomycetes</taxon>
        <taxon>Rhizophydiales</taxon>
        <taxon>Terramycetaceae</taxon>
        <taxon>Boothiomyces</taxon>
    </lineage>
</organism>
<proteinExistence type="inferred from homology"/>
<evidence type="ECO:0000256" key="1">
    <source>
        <dbReference type="ARBA" id="ARBA00001946"/>
    </source>
</evidence>
<evidence type="ECO:0000313" key="14">
    <source>
        <dbReference type="Proteomes" id="UP001210925"/>
    </source>
</evidence>
<dbReference type="GO" id="GO:0005758">
    <property type="term" value="C:mitochondrial intermembrane space"/>
    <property type="evidence" value="ECO:0007669"/>
    <property type="project" value="TreeGrafter"/>
</dbReference>
<dbReference type="InterPro" id="IPR017945">
    <property type="entry name" value="DHBP_synth_RibB-like_a/b_dom"/>
</dbReference>
<dbReference type="SUPFAM" id="SSF55821">
    <property type="entry name" value="YrdC/RibB"/>
    <property type="match status" value="1"/>
</dbReference>
<keyword evidence="10" id="KW-0464">Manganese</keyword>
<evidence type="ECO:0000256" key="7">
    <source>
        <dbReference type="ARBA" id="ARBA00022723"/>
    </source>
</evidence>
<dbReference type="GO" id="GO:0046872">
    <property type="term" value="F:metal ion binding"/>
    <property type="evidence" value="ECO:0007669"/>
    <property type="project" value="UniProtKB-KW"/>
</dbReference>
<evidence type="ECO:0000256" key="12">
    <source>
        <dbReference type="ARBA" id="ARBA00060730"/>
    </source>
</evidence>
<dbReference type="InterPro" id="IPR000422">
    <property type="entry name" value="DHBP_synthase_RibB"/>
</dbReference>
<keyword evidence="7" id="KW-0479">Metal-binding</keyword>
<evidence type="ECO:0000256" key="6">
    <source>
        <dbReference type="ARBA" id="ARBA00022619"/>
    </source>
</evidence>
<dbReference type="HAMAP" id="MF_00180">
    <property type="entry name" value="RibB"/>
    <property type="match status" value="1"/>
</dbReference>
<comment type="caution">
    <text evidence="13">The sequence shown here is derived from an EMBL/GenBank/DDBJ whole genome shotgun (WGS) entry which is preliminary data.</text>
</comment>
<comment type="cofactor">
    <cofactor evidence="1">
        <name>Mg(2+)</name>
        <dbReference type="ChEBI" id="CHEBI:18420"/>
    </cofactor>
</comment>
<evidence type="ECO:0000313" key="13">
    <source>
        <dbReference type="EMBL" id="KAJ3255719.1"/>
    </source>
</evidence>
<dbReference type="FunFam" id="3.90.870.10:FF:000002">
    <property type="entry name" value="3,4-dihydroxy-2-butanone 4-phosphate synthase"/>
    <property type="match status" value="1"/>
</dbReference>
<gene>
    <name evidence="13" type="ORF">HK103_006086</name>
</gene>
<dbReference type="GO" id="GO:0009231">
    <property type="term" value="P:riboflavin biosynthetic process"/>
    <property type="evidence" value="ECO:0007669"/>
    <property type="project" value="UniProtKB-KW"/>
</dbReference>
<evidence type="ECO:0000256" key="9">
    <source>
        <dbReference type="ARBA" id="ARBA00023206"/>
    </source>
</evidence>
<dbReference type="PANTHER" id="PTHR21327">
    <property type="entry name" value="GTP CYCLOHYDROLASE II-RELATED"/>
    <property type="match status" value="1"/>
</dbReference>
<evidence type="ECO:0000256" key="5">
    <source>
        <dbReference type="ARBA" id="ARBA00018836"/>
    </source>
</evidence>
<accession>A0AAD5UI68</accession>
<keyword evidence="9" id="KW-0318">Glutathionylation</keyword>
<sequence length="432" mass="47541">MSRRVVLENVYYLNGKDFELKKGNLVLNDGPAVTQIVADCQGYIALPAFVNSCAETFTKSLIQQGFTYNVTLTENQDPTAVDLKASGWNITKLNDFEYSLVKNGTRKTISSLDLDIYGSGNLEHHASNVWPLLLANAAKKPNHKELLAQLTTYPAELFGLGDLHINDSRANSNSIFLYGGNENKVAAAFKNGAMLFAQDEFTDIYQAASLSMYYDQANDPTAVNGSNKYEFDSIESALEEFKKGNFVVVVDNEDRENEGDLIISGEDFTPEKAAFMIRYTSGVICAPAVGSIFDRLKLPLMVENNTDSLKTAYTISIDAAKGTTTGISASDRSTTIRLLASPDCQPESFNRPGHVFPLRAVDGGVLKRVGHTEASIDLCRLSGKAPVAAISEICLDNGKMARRDDLIIFCKRWNLKLITINDLVNYRLKHDL</sequence>
<evidence type="ECO:0000256" key="10">
    <source>
        <dbReference type="ARBA" id="ARBA00023211"/>
    </source>
</evidence>
<dbReference type="GO" id="GO:0008686">
    <property type="term" value="F:3,4-dihydroxy-2-butanone-4-phosphate synthase activity"/>
    <property type="evidence" value="ECO:0007669"/>
    <property type="project" value="UniProtKB-EC"/>
</dbReference>
<keyword evidence="11" id="KW-0456">Lyase</keyword>
<dbReference type="EMBL" id="JADGKB010000061">
    <property type="protein sequence ID" value="KAJ3255719.1"/>
    <property type="molecule type" value="Genomic_DNA"/>
</dbReference>
<evidence type="ECO:0000256" key="11">
    <source>
        <dbReference type="ARBA" id="ARBA00023239"/>
    </source>
</evidence>
<evidence type="ECO:0000256" key="8">
    <source>
        <dbReference type="ARBA" id="ARBA00022842"/>
    </source>
</evidence>
<comment type="similarity">
    <text evidence="12">Belongs to the DHBP synthase family.</text>
</comment>
<evidence type="ECO:0000256" key="3">
    <source>
        <dbReference type="ARBA" id="ARBA00011738"/>
    </source>
</evidence>
<keyword evidence="6" id="KW-0686">Riboflavin biosynthesis</keyword>
<name>A0AAD5UI68_9FUNG</name>
<keyword evidence="8" id="KW-0460">Magnesium</keyword>
<reference evidence="13" key="1">
    <citation type="submission" date="2020-05" db="EMBL/GenBank/DDBJ databases">
        <title>Phylogenomic resolution of chytrid fungi.</title>
        <authorList>
            <person name="Stajich J.E."/>
            <person name="Amses K."/>
            <person name="Simmons R."/>
            <person name="Seto K."/>
            <person name="Myers J."/>
            <person name="Bonds A."/>
            <person name="Quandt C.A."/>
            <person name="Barry K."/>
            <person name="Liu P."/>
            <person name="Grigoriev I."/>
            <person name="Longcore J.E."/>
            <person name="James T.Y."/>
        </authorList>
    </citation>
    <scope>NUCLEOTIDE SEQUENCE</scope>
    <source>
        <strain evidence="13">PLAUS21</strain>
    </source>
</reference>
<dbReference type="EC" id="4.1.99.12" evidence="4"/>
<comment type="subunit">
    <text evidence="3">Homodimer.</text>
</comment>
<dbReference type="PANTHER" id="PTHR21327:SF18">
    <property type="entry name" value="3,4-DIHYDROXY-2-BUTANONE 4-PHOSPHATE SYNTHASE"/>
    <property type="match status" value="1"/>
</dbReference>
<comment type="pathway">
    <text evidence="2">Cofactor biosynthesis; riboflavin biosynthesis; 2-hydroxy-3-oxobutyl phosphate from D-ribulose 5-phosphate: step 1/1.</text>
</comment>
<dbReference type="Gene3D" id="3.90.870.10">
    <property type="entry name" value="DHBP synthase"/>
    <property type="match status" value="1"/>
</dbReference>
<dbReference type="NCBIfam" id="TIGR00506">
    <property type="entry name" value="ribB"/>
    <property type="match status" value="1"/>
</dbReference>
<dbReference type="Proteomes" id="UP001210925">
    <property type="component" value="Unassembled WGS sequence"/>
</dbReference>